<dbReference type="InterPro" id="IPR032330">
    <property type="entry name" value="EF-G-binding_C"/>
</dbReference>
<evidence type="ECO:0000313" key="3">
    <source>
        <dbReference type="Proteomes" id="UP001500655"/>
    </source>
</evidence>
<dbReference type="RefSeq" id="WP_344077569.1">
    <property type="nucleotide sequence ID" value="NZ_BAAALS010000004.1"/>
</dbReference>
<sequence length="161" mass="17595">MEPVTEEQIRAAMVNCSRGEAADMTLPDLKKINWAETDYFGWRDPRSRLRGFLVHWRDDRLVGVVLRAPDSGVRRPAAMCLLCESVRQSNEIALFTARKAGASGRKGDSVGTYICADLDCSRQVRATPPGRAAPDEAVVILRSAALLTKVYAFTAAVLDGA</sequence>
<protein>
    <submittedName>
        <fullName evidence="2">FBP domain-containing protein</fullName>
    </submittedName>
</protein>
<evidence type="ECO:0000259" key="1">
    <source>
        <dbReference type="Pfam" id="PF16571"/>
    </source>
</evidence>
<name>A0ABP4VYZ0_9ACTN</name>
<keyword evidence="3" id="KW-1185">Reference proteome</keyword>
<dbReference type="Pfam" id="PF16571">
    <property type="entry name" value="FBP_C"/>
    <property type="match status" value="1"/>
</dbReference>
<evidence type="ECO:0000313" key="2">
    <source>
        <dbReference type="EMBL" id="GAA1742271.1"/>
    </source>
</evidence>
<dbReference type="EMBL" id="BAAALS010000004">
    <property type="protein sequence ID" value="GAA1742271.1"/>
    <property type="molecule type" value="Genomic_DNA"/>
</dbReference>
<comment type="caution">
    <text evidence="2">The sequence shown here is derived from an EMBL/GenBank/DDBJ whole genome shotgun (WGS) entry which is preliminary data.</text>
</comment>
<organism evidence="2 3">
    <name type="scientific">Luedemannella helvata</name>
    <dbReference type="NCBI Taxonomy" id="349315"/>
    <lineage>
        <taxon>Bacteria</taxon>
        <taxon>Bacillati</taxon>
        <taxon>Actinomycetota</taxon>
        <taxon>Actinomycetes</taxon>
        <taxon>Micromonosporales</taxon>
        <taxon>Micromonosporaceae</taxon>
        <taxon>Luedemannella</taxon>
    </lineage>
</organism>
<gene>
    <name evidence="2" type="ORF">GCM10009681_11310</name>
</gene>
<proteinExistence type="predicted"/>
<accession>A0ABP4VYZ0</accession>
<reference evidence="3" key="1">
    <citation type="journal article" date="2019" name="Int. J. Syst. Evol. Microbiol.">
        <title>The Global Catalogue of Microorganisms (GCM) 10K type strain sequencing project: providing services to taxonomists for standard genome sequencing and annotation.</title>
        <authorList>
            <consortium name="The Broad Institute Genomics Platform"/>
            <consortium name="The Broad Institute Genome Sequencing Center for Infectious Disease"/>
            <person name="Wu L."/>
            <person name="Ma J."/>
        </authorList>
    </citation>
    <scope>NUCLEOTIDE SEQUENCE [LARGE SCALE GENOMIC DNA]</scope>
    <source>
        <strain evidence="3">JCM 13249</strain>
    </source>
</reference>
<dbReference type="Proteomes" id="UP001500655">
    <property type="component" value="Unassembled WGS sequence"/>
</dbReference>
<feature type="domain" description="Elongation factor G-binding protein C-terminal treble-clef zinc-finger" evidence="1">
    <location>
        <begin position="8"/>
        <end position="157"/>
    </location>
</feature>